<evidence type="ECO:0000259" key="5">
    <source>
        <dbReference type="PROSITE" id="PS50109"/>
    </source>
</evidence>
<keyword evidence="4" id="KW-1133">Transmembrane helix</keyword>
<dbReference type="Proteomes" id="UP001321305">
    <property type="component" value="Chromosome"/>
</dbReference>
<feature type="transmembrane region" description="Helical" evidence="4">
    <location>
        <begin position="785"/>
        <end position="805"/>
    </location>
</feature>
<dbReference type="PANTHER" id="PTHR43547">
    <property type="entry name" value="TWO-COMPONENT HISTIDINE KINASE"/>
    <property type="match status" value="1"/>
</dbReference>
<evidence type="ECO:0000256" key="3">
    <source>
        <dbReference type="ARBA" id="ARBA00022553"/>
    </source>
</evidence>
<keyword evidence="6" id="KW-0808">Transferase</keyword>
<name>A0ABZ2EGI8_9BACT</name>
<dbReference type="Pfam" id="PF07494">
    <property type="entry name" value="Reg_prop"/>
    <property type="match status" value="2"/>
</dbReference>
<dbReference type="Pfam" id="PF07495">
    <property type="entry name" value="Y_Y_Y"/>
    <property type="match status" value="1"/>
</dbReference>
<organism evidence="6 7">
    <name type="scientific">Mycovorax composti</name>
    <dbReference type="NCBI Taxonomy" id="2962693"/>
    <lineage>
        <taxon>Bacteria</taxon>
        <taxon>Pseudomonadati</taxon>
        <taxon>Bacteroidota</taxon>
        <taxon>Chitinophagia</taxon>
        <taxon>Chitinophagales</taxon>
        <taxon>Chitinophagaceae</taxon>
        <taxon>Mycovorax</taxon>
    </lineage>
</organism>
<dbReference type="SUPFAM" id="SSF55874">
    <property type="entry name" value="ATPase domain of HSP90 chaperone/DNA topoisomerase II/histidine kinase"/>
    <property type="match status" value="1"/>
</dbReference>
<dbReference type="InterPro" id="IPR005467">
    <property type="entry name" value="His_kinase_dom"/>
</dbReference>
<keyword evidence="7" id="KW-1185">Reference proteome</keyword>
<dbReference type="SUPFAM" id="SSF47384">
    <property type="entry name" value="Homodimeric domain of signal transducing histidine kinase"/>
    <property type="match status" value="1"/>
</dbReference>
<proteinExistence type="predicted"/>
<dbReference type="CDD" id="cd00082">
    <property type="entry name" value="HisKA"/>
    <property type="match status" value="1"/>
</dbReference>
<sequence>MIDCCRLFFSRLIHPIIGLIFTLQIQNIHAQQYISKNLNTNNGLSNNTVFTIQQDKRGFIWMGTADGLNRFDGKAFKKFNTISNNNKIKGPLYVWELLVHSNGSLWLATNKGLFIFNDTTELLDPVKNVPEGVVHRMAEDQTGKVWLSLYNNLYECDPLTREAIKYPNYQNQKYTDIIVTDNHQMWVGTENGELGLWMPFERRFIFFPISTHFQPASTRRIIRIFKKDDRTLWVGTLKGVTAFDIQQKKAQPVSLSFGESTNITVRDFQQVYSNEFWVATNKGIYILDSNGSYQNRILQSPENRNSLADDYVWWLLKDAEGGIWCATYHNGVSYYPPVSNAFEVYTANLHSSHGLWGKNFTNITEDDQGHIWIASAKGLNRFDPHTRRFEYFSQTPHQGAFSGEDLLGMVYDQGKLWLGVWLYGLQALDTRSKNIVEHYTAGTGTNDLKSNRIMSLHVDLNEKTIWVGTADGIFQFDKGTKRFTRSDHFPQQTPYNVITQTPDGTVWGLTHGLFFYNEKQNLKGEVKVMVDGKNILPTSINSALLVSRDGTIWLGTGNGLININIHTKKTYIYTSKHGLPSDIVTAIAEDNYGKLWVTTAAGIVMLDPATMALSRFEQIKEFSAGQFAYASSYKARNGDIYIATHGGIIRVNPDNIKTSTYKPPLYITEITMLNIPLTINPNKGPLKQSASLTHSITFTHKQSSFEIDFAALSYAAPDGIQYAYKMEGLDNNWYYIKDKRNVSFIAIKPGKYTFKVKATDNRGIWQDNERVLHITILNPFYATTWAYLTYVVLFFLLTYTSLKYYKRNLAERQKRNKLLYEIQREKEIYASKTEFFTHVIHEIKAPITLLKAPLEMAKIDTEDRPRTQKYLNIMEEGVQRSLNLINELLTLKKTESAQMQIQPERLELTPFLESVYFIFDPVIKQKQFAFKSIIEKGLTHIYADKEALTKIISNLLDNALKYGKSQIILKVQRSTDPDKIKISVASDGDLIIPENREKIFEPFARLNPKGNLPGTGIGLALSRSLATLHRGSLVLEVSDSYNIFILTIPQSLENK</sequence>
<gene>
    <name evidence="6" type="primary">sasA_2</name>
    <name evidence="6" type="ORF">PIECOFPK_00243</name>
</gene>
<dbReference type="GO" id="GO:0016740">
    <property type="term" value="F:transferase activity"/>
    <property type="evidence" value="ECO:0007669"/>
    <property type="project" value="UniProtKB-KW"/>
</dbReference>
<dbReference type="RefSeq" id="WP_409966328.1">
    <property type="nucleotide sequence ID" value="NZ_CP144143.1"/>
</dbReference>
<dbReference type="InterPro" id="IPR004358">
    <property type="entry name" value="Sig_transdc_His_kin-like_C"/>
</dbReference>
<evidence type="ECO:0000313" key="6">
    <source>
        <dbReference type="EMBL" id="WWC82537.1"/>
    </source>
</evidence>
<dbReference type="EMBL" id="CP144143">
    <property type="protein sequence ID" value="WWC82537.1"/>
    <property type="molecule type" value="Genomic_DNA"/>
</dbReference>
<dbReference type="Pfam" id="PF00512">
    <property type="entry name" value="HisKA"/>
    <property type="match status" value="1"/>
</dbReference>
<evidence type="ECO:0000256" key="2">
    <source>
        <dbReference type="ARBA" id="ARBA00012438"/>
    </source>
</evidence>
<dbReference type="Gene3D" id="1.10.287.130">
    <property type="match status" value="1"/>
</dbReference>
<dbReference type="Gene3D" id="2.60.40.10">
    <property type="entry name" value="Immunoglobulins"/>
    <property type="match status" value="1"/>
</dbReference>
<dbReference type="InterPro" id="IPR011123">
    <property type="entry name" value="Y_Y_Y"/>
</dbReference>
<dbReference type="InterPro" id="IPR036097">
    <property type="entry name" value="HisK_dim/P_sf"/>
</dbReference>
<dbReference type="Gene3D" id="2.130.10.10">
    <property type="entry name" value="YVTN repeat-like/Quinoprotein amine dehydrogenase"/>
    <property type="match status" value="2"/>
</dbReference>
<dbReference type="PANTHER" id="PTHR43547:SF2">
    <property type="entry name" value="HYBRID SIGNAL TRANSDUCTION HISTIDINE KINASE C"/>
    <property type="match status" value="1"/>
</dbReference>
<keyword evidence="4" id="KW-0812">Transmembrane</keyword>
<keyword evidence="4" id="KW-0472">Membrane</keyword>
<dbReference type="Pfam" id="PF02518">
    <property type="entry name" value="HATPase_c"/>
    <property type="match status" value="1"/>
</dbReference>
<dbReference type="SUPFAM" id="SSF63829">
    <property type="entry name" value="Calcium-dependent phosphotriesterase"/>
    <property type="match status" value="3"/>
</dbReference>
<keyword evidence="3" id="KW-0597">Phosphoprotein</keyword>
<dbReference type="SMART" id="SM00387">
    <property type="entry name" value="HATPase_c"/>
    <property type="match status" value="1"/>
</dbReference>
<protein>
    <recommendedName>
        <fullName evidence="2">histidine kinase</fullName>
        <ecNumber evidence="2">2.7.13.3</ecNumber>
    </recommendedName>
</protein>
<evidence type="ECO:0000256" key="4">
    <source>
        <dbReference type="SAM" id="Phobius"/>
    </source>
</evidence>
<comment type="catalytic activity">
    <reaction evidence="1">
        <text>ATP + protein L-histidine = ADP + protein N-phospho-L-histidine.</text>
        <dbReference type="EC" id="2.7.13.3"/>
    </reaction>
</comment>
<dbReference type="PROSITE" id="PS50109">
    <property type="entry name" value="HIS_KIN"/>
    <property type="match status" value="1"/>
</dbReference>
<dbReference type="Gene3D" id="3.30.565.10">
    <property type="entry name" value="Histidine kinase-like ATPase, C-terminal domain"/>
    <property type="match status" value="1"/>
</dbReference>
<dbReference type="InterPro" id="IPR003594">
    <property type="entry name" value="HATPase_dom"/>
</dbReference>
<dbReference type="SMART" id="SM00388">
    <property type="entry name" value="HisKA"/>
    <property type="match status" value="1"/>
</dbReference>
<reference evidence="7" key="1">
    <citation type="submission" date="2024-01" db="EMBL/GenBank/DDBJ databases">
        <title>Mycovorax composti gen. nov. sp. nov., a member of the family Chitinophagaceae isolated from button mushroom compost.</title>
        <authorList>
            <person name="Thai M."/>
            <person name="Bell T.L."/>
            <person name="Kertesz M.A."/>
        </authorList>
    </citation>
    <scope>NUCLEOTIDE SEQUENCE [LARGE SCALE GENOMIC DNA]</scope>
    <source>
        <strain evidence="7">C216</strain>
    </source>
</reference>
<dbReference type="InterPro" id="IPR003661">
    <property type="entry name" value="HisK_dim/P_dom"/>
</dbReference>
<dbReference type="InterPro" id="IPR036890">
    <property type="entry name" value="HATPase_C_sf"/>
</dbReference>
<dbReference type="InterPro" id="IPR013783">
    <property type="entry name" value="Ig-like_fold"/>
</dbReference>
<dbReference type="EC" id="2.7.13.3" evidence="2"/>
<feature type="domain" description="Histidine kinase" evidence="5">
    <location>
        <begin position="838"/>
        <end position="1052"/>
    </location>
</feature>
<accession>A0ABZ2EGI8</accession>
<evidence type="ECO:0000313" key="7">
    <source>
        <dbReference type="Proteomes" id="UP001321305"/>
    </source>
</evidence>
<dbReference type="InterPro" id="IPR011110">
    <property type="entry name" value="Reg_prop"/>
</dbReference>
<dbReference type="InterPro" id="IPR015943">
    <property type="entry name" value="WD40/YVTN_repeat-like_dom_sf"/>
</dbReference>
<dbReference type="PRINTS" id="PR00344">
    <property type="entry name" value="BCTRLSENSOR"/>
</dbReference>
<evidence type="ECO:0000256" key="1">
    <source>
        <dbReference type="ARBA" id="ARBA00000085"/>
    </source>
</evidence>